<gene>
    <name evidence="3" type="ORF">SAMN05444359_1107</name>
</gene>
<dbReference type="STRING" id="478744.SAMN05444359_1107"/>
<feature type="signal peptide" evidence="2">
    <location>
        <begin position="1"/>
        <end position="18"/>
    </location>
</feature>
<reference evidence="4" key="1">
    <citation type="submission" date="2016-10" db="EMBL/GenBank/DDBJ databases">
        <authorList>
            <person name="Varghese N."/>
            <person name="Submissions S."/>
        </authorList>
    </citation>
    <scope>NUCLEOTIDE SEQUENCE [LARGE SCALE GENOMIC DNA]</scope>
    <source>
        <strain evidence="4">DSM 24740</strain>
    </source>
</reference>
<evidence type="ECO:0000313" key="4">
    <source>
        <dbReference type="Proteomes" id="UP000199021"/>
    </source>
</evidence>
<proteinExistence type="predicted"/>
<sequence length="1198" mass="136218">MRLSLYFLLSLFSLGVFAQTSQVEFGKNRVQYHKDFEDWEKYESDNFITYWYGEGRNLGQSVVQMAEYDFGYIQKMLEHRMNEKVQLIVYRDVTDLKQSNIGSEEVFTLPGNQNLGRSTSYISATQTKFLGNKAFVYFNGDHTDLRRQVREAMASVYIEHMLYGSSVQEVVQNAVLLNLPPWFKSGLIAYLGEDWNTQKDEQLRQLLMGGEYETFKDLASDYPQLAGHSFWHYVSQNYGKPTVSNLLYLTRVNRSVENGFLYILGSNYDNILFNWMEFYRTRYTEDLASRAAISSAEVPIKNKKQLPITDVKISPDGGKIAYVLNEIGRYKVFLQDLATGERTLVHKGGQRNLLQATDYNYPLLDFSPTNQELAILYEYRDRPRLMQYDLNTGKDVTKDLDITLDRVFSMAYIDPGSMVLSASAFGFTDLYTYLPATRASIRITNDFWDDLDAVPVNIRGRRGIVWSSNRIDTELKTARLDTILPIGDYDLWYYDLEAKSGELVQVSDTPLADERQPAVIDGTHFSYLSDASGVYNRYQAHLEEYIDHYEQTIYLNDGSEITLHADSTMEKLDTAVVDSIVVFPIIKERAVVEAVTNVQANIERQSSSRKLPKGVELYLADRGQLVRTFTFDTTQNVRLAPTAFRRESYRAAGQAVPSFTSAGSSTNGTGNGNLIAPNKVNPNASTSAEDNAYLFQTRFEDFVTPPDPSEDNILLKEPTTATAAPTPAAADTTGTRPNLTVVAPPKSRNVRRAVNKLLKGERPIAELNRNYKFNFARITPYRLTFRVNYVKTEADNDPLFAGLNNFSANPNGFTQQPLGILFKGNIMDLFEDYSITGGVRIPTSFNGTEYFVTYENRKRRLDRIFSVYRRNRRLENGFFNALRPNQPRLIEENTLLAQYGVRYPLDVFRSLRATATVRRDRVQTLPTELAALQEGAESEARVGARLEYVFDNTLNLATNLRVGTRYKVYTDFYKSFNISFSEGGEETGFEPGFLGILGFDARHYQRLDRRSILAVRLAGSTNFGGQKLLYYLGGADNSLINNFNQGIPTPQGENFVFQDLANPLRGFDINIRNGGTYVLSNAELRVPVFNYLFRNLRSRLLRDFQLVSFFDVGTAWSGSDPFDEDNPVNITTYPDPSLGQSGPVSVRVRRFRDPIIYGYGFGARTTLFGYYIRADYAWGVETGIRQKAKLHISLGYDF</sequence>
<dbReference type="InterPro" id="IPR011042">
    <property type="entry name" value="6-blade_b-propeller_TolB-like"/>
</dbReference>
<evidence type="ECO:0000256" key="2">
    <source>
        <dbReference type="SAM" id="SignalP"/>
    </source>
</evidence>
<dbReference type="AlphaFoldDB" id="A0A1H9G1T9"/>
<feature type="chain" id="PRO_5011577079" description="WD40-like Beta Propeller Repeat" evidence="2">
    <location>
        <begin position="19"/>
        <end position="1198"/>
    </location>
</feature>
<keyword evidence="2" id="KW-0732">Signal</keyword>
<organism evidence="3 4">
    <name type="scientific">Neolewinella agarilytica</name>
    <dbReference type="NCBI Taxonomy" id="478744"/>
    <lineage>
        <taxon>Bacteria</taxon>
        <taxon>Pseudomonadati</taxon>
        <taxon>Bacteroidota</taxon>
        <taxon>Saprospiria</taxon>
        <taxon>Saprospirales</taxon>
        <taxon>Lewinellaceae</taxon>
        <taxon>Neolewinella</taxon>
    </lineage>
</organism>
<dbReference type="Proteomes" id="UP000199021">
    <property type="component" value="Unassembled WGS sequence"/>
</dbReference>
<dbReference type="Gene3D" id="2.40.160.50">
    <property type="entry name" value="membrane protein fhac: a member of the omp85/tpsb transporter family"/>
    <property type="match status" value="1"/>
</dbReference>
<evidence type="ECO:0000313" key="3">
    <source>
        <dbReference type="EMBL" id="SEQ44097.1"/>
    </source>
</evidence>
<evidence type="ECO:0000256" key="1">
    <source>
        <dbReference type="SAM" id="MobiDB-lite"/>
    </source>
</evidence>
<dbReference type="OrthoDB" id="9760276at2"/>
<dbReference type="RefSeq" id="WP_090167967.1">
    <property type="nucleotide sequence ID" value="NZ_FOFB01000010.1"/>
</dbReference>
<dbReference type="InParanoid" id="A0A1H9G1T9"/>
<accession>A0A1H9G1T9</accession>
<feature type="region of interest" description="Disordered" evidence="1">
    <location>
        <begin position="660"/>
        <end position="683"/>
    </location>
</feature>
<dbReference type="SUPFAM" id="SSF82171">
    <property type="entry name" value="DPP6 N-terminal domain-like"/>
    <property type="match status" value="1"/>
</dbReference>
<name>A0A1H9G1T9_9BACT</name>
<evidence type="ECO:0008006" key="5">
    <source>
        <dbReference type="Google" id="ProtNLM"/>
    </source>
</evidence>
<dbReference type="Gene3D" id="2.120.10.30">
    <property type="entry name" value="TolB, C-terminal domain"/>
    <property type="match status" value="1"/>
</dbReference>
<feature type="region of interest" description="Disordered" evidence="1">
    <location>
        <begin position="719"/>
        <end position="739"/>
    </location>
</feature>
<dbReference type="EMBL" id="FOFB01000010">
    <property type="protein sequence ID" value="SEQ44097.1"/>
    <property type="molecule type" value="Genomic_DNA"/>
</dbReference>
<protein>
    <recommendedName>
        <fullName evidence="5">WD40-like Beta Propeller Repeat</fullName>
    </recommendedName>
</protein>
<keyword evidence="4" id="KW-1185">Reference proteome</keyword>
<feature type="compositionally biased region" description="Low complexity" evidence="1">
    <location>
        <begin position="719"/>
        <end position="733"/>
    </location>
</feature>